<proteinExistence type="predicted"/>
<accession>R0KDX4</accession>
<sequence>MIFWFCSNTLTQYQFKRRGLVLYSSLKAASCPKSAEQSTLWFPSNRTNPTQGSARLKSARRAARTLQARTEVFLLLLGPAGRFLSDVSFGDEFGSKHHHHSGIRGREYDFGKMILIFPSPRIQLWPVCTASGKQFLTTTRSCNTNAKGFQKSRRLQTRTSLLLVGYTFVINCLLAPKLDARSKQHGNVEKQRSLPVWRSKSKDSPRKQFNLAIGEGHNSVEALAWSRPSKAVGCFCSVSSNKGDLTRRTDQAFLHNAGSCHRNAPAQTGSREKSLLDDVLQSMPSFEAYPFPDVSPKDNSDSMGCASLGVAPKSVRSKFCRWPQDASLLLVTFSIPVLRSLSLNVSEMEGGHLPTMALEASSHESAGGVCVEGGTLTLISVSMQSVPIGALPSCVSGPLVASSPPDLCEDFALETFTLMSIRCLSSSRLFLLIIPSKSKKITA</sequence>
<organism evidence="1 2">
    <name type="scientific">Anas platyrhynchos</name>
    <name type="common">Mallard</name>
    <name type="synonym">Anas boschas</name>
    <dbReference type="NCBI Taxonomy" id="8839"/>
    <lineage>
        <taxon>Eukaryota</taxon>
        <taxon>Metazoa</taxon>
        <taxon>Chordata</taxon>
        <taxon>Craniata</taxon>
        <taxon>Vertebrata</taxon>
        <taxon>Euteleostomi</taxon>
        <taxon>Archelosauria</taxon>
        <taxon>Archosauria</taxon>
        <taxon>Dinosauria</taxon>
        <taxon>Saurischia</taxon>
        <taxon>Theropoda</taxon>
        <taxon>Coelurosauria</taxon>
        <taxon>Aves</taxon>
        <taxon>Neognathae</taxon>
        <taxon>Galloanserae</taxon>
        <taxon>Anseriformes</taxon>
        <taxon>Anatidae</taxon>
        <taxon>Anatinae</taxon>
        <taxon>Anas</taxon>
    </lineage>
</organism>
<dbReference type="EMBL" id="KB742435">
    <property type="protein sequence ID" value="EOB08601.1"/>
    <property type="molecule type" value="Genomic_DNA"/>
</dbReference>
<evidence type="ECO:0000313" key="1">
    <source>
        <dbReference type="EMBL" id="EOB08601.1"/>
    </source>
</evidence>
<protein>
    <submittedName>
        <fullName evidence="1">Uncharacterized protein</fullName>
    </submittedName>
</protein>
<name>R0KDX4_ANAPL</name>
<dbReference type="Proteomes" id="UP000296049">
    <property type="component" value="Unassembled WGS sequence"/>
</dbReference>
<gene>
    <name evidence="1" type="ORF">Anapl_05873</name>
</gene>
<keyword evidence="2" id="KW-1185">Reference proteome</keyword>
<evidence type="ECO:0000313" key="2">
    <source>
        <dbReference type="Proteomes" id="UP000296049"/>
    </source>
</evidence>
<reference evidence="2" key="1">
    <citation type="journal article" date="2013" name="Nat. Genet.">
        <title>The duck genome and transcriptome provide insight into an avian influenza virus reservoir species.</title>
        <authorList>
            <person name="Huang Y."/>
            <person name="Li Y."/>
            <person name="Burt D.W."/>
            <person name="Chen H."/>
            <person name="Zhang Y."/>
            <person name="Qian W."/>
            <person name="Kim H."/>
            <person name="Gan S."/>
            <person name="Zhao Y."/>
            <person name="Li J."/>
            <person name="Yi K."/>
            <person name="Feng H."/>
            <person name="Zhu P."/>
            <person name="Li B."/>
            <person name="Liu Q."/>
            <person name="Fairley S."/>
            <person name="Magor K.E."/>
            <person name="Du Z."/>
            <person name="Hu X."/>
            <person name="Goodman L."/>
            <person name="Tafer H."/>
            <person name="Vignal A."/>
            <person name="Lee T."/>
            <person name="Kim K.W."/>
            <person name="Sheng Z."/>
            <person name="An Y."/>
            <person name="Searle S."/>
            <person name="Herrero J."/>
            <person name="Groenen M.A."/>
            <person name="Crooijmans R.P."/>
            <person name="Faraut T."/>
            <person name="Cai Q."/>
            <person name="Webster R.G."/>
            <person name="Aldridge J.R."/>
            <person name="Warren W.C."/>
            <person name="Bartschat S."/>
            <person name="Kehr S."/>
            <person name="Marz M."/>
            <person name="Stadler P.F."/>
            <person name="Smith J."/>
            <person name="Kraus R.H."/>
            <person name="Zhao Y."/>
            <person name="Ren L."/>
            <person name="Fei J."/>
            <person name="Morisson M."/>
            <person name="Kaiser P."/>
            <person name="Griffin D.K."/>
            <person name="Rao M."/>
            <person name="Pitel F."/>
            <person name="Wang J."/>
            <person name="Li N."/>
        </authorList>
    </citation>
    <scope>NUCLEOTIDE SEQUENCE [LARGE SCALE GENOMIC DNA]</scope>
</reference>
<dbReference type="AlphaFoldDB" id="R0KDX4"/>